<evidence type="ECO:0000313" key="3">
    <source>
        <dbReference type="Proteomes" id="UP001629246"/>
    </source>
</evidence>
<dbReference type="Pfam" id="PF06127">
    <property type="entry name" value="Mpo1-like"/>
    <property type="match status" value="1"/>
</dbReference>
<dbReference type="PANTHER" id="PTHR34205">
    <property type="entry name" value="TRANSMEMBRANE PROTEIN"/>
    <property type="match status" value="1"/>
</dbReference>
<dbReference type="EMBL" id="JAQQFM010000006">
    <property type="protein sequence ID" value="MFL9925647.1"/>
    <property type="molecule type" value="Genomic_DNA"/>
</dbReference>
<evidence type="ECO:0000256" key="1">
    <source>
        <dbReference type="SAM" id="Phobius"/>
    </source>
</evidence>
<dbReference type="RefSeq" id="WP_408158836.1">
    <property type="nucleotide sequence ID" value="NZ_JAQQFM010000006.1"/>
</dbReference>
<organism evidence="2 3">
    <name type="scientific">Herbaspirillum lusitanum</name>
    <dbReference type="NCBI Taxonomy" id="213312"/>
    <lineage>
        <taxon>Bacteria</taxon>
        <taxon>Pseudomonadati</taxon>
        <taxon>Pseudomonadota</taxon>
        <taxon>Betaproteobacteria</taxon>
        <taxon>Burkholderiales</taxon>
        <taxon>Oxalobacteraceae</taxon>
        <taxon>Herbaspirillum</taxon>
    </lineage>
</organism>
<comment type="caution">
    <text evidence="2">The sequence shown here is derived from an EMBL/GenBank/DDBJ whole genome shotgun (WGS) entry which is preliminary data.</text>
</comment>
<name>A0ABW9ACB8_9BURK</name>
<dbReference type="PANTHER" id="PTHR34205:SF2">
    <property type="entry name" value="DUF962 DOMAIN-CONTAINING PROTEIN"/>
    <property type="match status" value="1"/>
</dbReference>
<reference evidence="2 3" key="1">
    <citation type="journal article" date="2024" name="Chem. Sci.">
        <title>Discovery of megapolipeptins by genome mining of a Burkholderiales bacteria collection.</title>
        <authorList>
            <person name="Paulo B.S."/>
            <person name="Recchia M.J.J."/>
            <person name="Lee S."/>
            <person name="Fergusson C.H."/>
            <person name="Romanowski S.B."/>
            <person name="Hernandez A."/>
            <person name="Krull N."/>
            <person name="Liu D.Y."/>
            <person name="Cavanagh H."/>
            <person name="Bos A."/>
            <person name="Gray C.A."/>
            <person name="Murphy B.T."/>
            <person name="Linington R.G."/>
            <person name="Eustaquio A.S."/>
        </authorList>
    </citation>
    <scope>NUCLEOTIDE SEQUENCE [LARGE SCALE GENOMIC DNA]</scope>
    <source>
        <strain evidence="2 3">RL21-008-BIB-A</strain>
    </source>
</reference>
<keyword evidence="1" id="KW-0812">Transmembrane</keyword>
<proteinExistence type="predicted"/>
<keyword evidence="1" id="KW-0472">Membrane</keyword>
<feature type="transmembrane region" description="Helical" evidence="1">
    <location>
        <begin position="32"/>
        <end position="49"/>
    </location>
</feature>
<keyword evidence="1" id="KW-1133">Transmembrane helix</keyword>
<feature type="transmembrane region" description="Helical" evidence="1">
    <location>
        <begin position="55"/>
        <end position="74"/>
    </location>
</feature>
<evidence type="ECO:0000313" key="2">
    <source>
        <dbReference type="EMBL" id="MFL9925647.1"/>
    </source>
</evidence>
<dbReference type="InterPro" id="IPR009305">
    <property type="entry name" value="Mpo1-like"/>
</dbReference>
<accession>A0ABW9ACB8</accession>
<dbReference type="Proteomes" id="UP001629246">
    <property type="component" value="Unassembled WGS sequence"/>
</dbReference>
<keyword evidence="3" id="KW-1185">Reference proteome</keyword>
<protein>
    <submittedName>
        <fullName evidence="2">DUF962 domain-containing protein</fullName>
    </submittedName>
</protein>
<sequence>MPTVLHQRKHTRFAEFYPAYLSEHSHRKSRQLHFLGSTLALLCLIMLMLTHSLWWLLAALICGYGLAWSGHYVYEKNRPTSLRHPVYSFIGDWVMYWQMLTGQISF</sequence>
<gene>
    <name evidence="2" type="ORF">PQR62_15310</name>
</gene>